<comment type="subcellular location">
    <subcellularLocation>
        <location evidence="1">Cell inner membrane</location>
    </subcellularLocation>
</comment>
<dbReference type="OrthoDB" id="9803456at2"/>
<keyword evidence="5" id="KW-0472">Membrane</keyword>
<keyword evidence="8" id="KW-1185">Reference proteome</keyword>
<organism evidence="7 8">
    <name type="scientific">Sulfurimonas hongkongensis</name>
    <dbReference type="NCBI Taxonomy" id="1172190"/>
    <lineage>
        <taxon>Bacteria</taxon>
        <taxon>Pseudomonadati</taxon>
        <taxon>Campylobacterota</taxon>
        <taxon>Epsilonproteobacteria</taxon>
        <taxon>Campylobacterales</taxon>
        <taxon>Sulfurimonadaceae</taxon>
        <taxon>Sulfurimonas</taxon>
    </lineage>
</organism>
<name>T0JPF2_9BACT</name>
<dbReference type="PANTHER" id="PTHR30606">
    <property type="entry name" value="LIPID A BIOSYNTHESIS LAUROYL ACYLTRANSFERASE"/>
    <property type="match status" value="1"/>
</dbReference>
<dbReference type="eggNOG" id="COG1560">
    <property type="taxonomic scope" value="Bacteria"/>
</dbReference>
<keyword evidence="2" id="KW-1003">Cell membrane</keyword>
<dbReference type="PATRIC" id="fig|1172190.3.peg.641"/>
<dbReference type="Pfam" id="PF03279">
    <property type="entry name" value="Lip_A_acyltrans"/>
    <property type="match status" value="1"/>
</dbReference>
<accession>T0JPF2</accession>
<keyword evidence="6 7" id="KW-0012">Acyltransferase</keyword>
<evidence type="ECO:0000256" key="4">
    <source>
        <dbReference type="ARBA" id="ARBA00022679"/>
    </source>
</evidence>
<evidence type="ECO:0000313" key="7">
    <source>
        <dbReference type="EMBL" id="EQB40061.1"/>
    </source>
</evidence>
<dbReference type="RefSeq" id="WP_021286934.1">
    <property type="nucleotide sequence ID" value="NZ_AUPZ01000004.1"/>
</dbReference>
<evidence type="ECO:0000256" key="6">
    <source>
        <dbReference type="ARBA" id="ARBA00023315"/>
    </source>
</evidence>
<evidence type="ECO:0000313" key="8">
    <source>
        <dbReference type="Proteomes" id="UP000015520"/>
    </source>
</evidence>
<dbReference type="GO" id="GO:0005886">
    <property type="term" value="C:plasma membrane"/>
    <property type="evidence" value="ECO:0007669"/>
    <property type="project" value="UniProtKB-SubCell"/>
</dbReference>
<dbReference type="EMBL" id="AUPZ01000004">
    <property type="protein sequence ID" value="EQB40061.1"/>
    <property type="molecule type" value="Genomic_DNA"/>
</dbReference>
<dbReference type="GO" id="GO:0009247">
    <property type="term" value="P:glycolipid biosynthetic process"/>
    <property type="evidence" value="ECO:0007669"/>
    <property type="project" value="UniProtKB-ARBA"/>
</dbReference>
<protein>
    <submittedName>
        <fullName evidence="7">Lipid A biosynthesis acyltransferase</fullName>
    </submittedName>
</protein>
<evidence type="ECO:0000256" key="5">
    <source>
        <dbReference type="ARBA" id="ARBA00023136"/>
    </source>
</evidence>
<keyword evidence="3" id="KW-0997">Cell inner membrane</keyword>
<reference evidence="7 8" key="1">
    <citation type="submission" date="2013-07" db="EMBL/GenBank/DDBJ databases">
        <title>Sulfurimonas hongkongensis AST-10 Genome Sequencing.</title>
        <authorList>
            <person name="Cai L."/>
            <person name="Zhang T."/>
        </authorList>
    </citation>
    <scope>NUCLEOTIDE SEQUENCE [LARGE SCALE GENOMIC DNA]</scope>
    <source>
        <strain evidence="7 8">AST-10</strain>
    </source>
</reference>
<proteinExistence type="predicted"/>
<dbReference type="Proteomes" id="UP000015520">
    <property type="component" value="Unassembled WGS sequence"/>
</dbReference>
<comment type="caution">
    <text evidence="7">The sequence shown here is derived from an EMBL/GenBank/DDBJ whole genome shotgun (WGS) entry which is preliminary data.</text>
</comment>
<dbReference type="STRING" id="1172190.M947_03300"/>
<dbReference type="PANTHER" id="PTHR30606:SF10">
    <property type="entry name" value="PHOSPHATIDYLINOSITOL MANNOSIDE ACYLTRANSFERASE"/>
    <property type="match status" value="1"/>
</dbReference>
<sequence>MIGFYAFLILEKILMLLPKKLRRSFFIALSFIAFKLSKRYNKVIRDNLKFVYGDDVSEEFIQDIAKASFRQLLLNLLHTMEIRYYSIEELATKVSFKNDEVVRKAQEQNRPIIFISGHYGSWELAGAMLGALREPFMTVYKKMKNKYFEKYLLSSRSKSRMKYVEKKGATRSLLKHLRANKSVLLLIDTNVNKKEAITVDFLGKPTSQVKTTAYLARKFDAALIPILVHAIDDENFVIEFYDEIIPPKTDDEEQDIRVSTQMQTDWLTQEILKDPKPWFWLHRRFKNDYPEIYKS</sequence>
<dbReference type="NCBIfam" id="NF006270">
    <property type="entry name" value="PRK08419.1"/>
    <property type="match status" value="1"/>
</dbReference>
<dbReference type="AlphaFoldDB" id="T0JPF2"/>
<dbReference type="PIRSF" id="PIRSF026649">
    <property type="entry name" value="MsbB"/>
    <property type="match status" value="1"/>
</dbReference>
<evidence type="ECO:0000256" key="3">
    <source>
        <dbReference type="ARBA" id="ARBA00022519"/>
    </source>
</evidence>
<keyword evidence="4 7" id="KW-0808">Transferase</keyword>
<dbReference type="InterPro" id="IPR004960">
    <property type="entry name" value="LipA_acyltrans"/>
</dbReference>
<gene>
    <name evidence="7" type="ORF">M947_03300</name>
</gene>
<dbReference type="GO" id="GO:0016746">
    <property type="term" value="F:acyltransferase activity"/>
    <property type="evidence" value="ECO:0007669"/>
    <property type="project" value="UniProtKB-KW"/>
</dbReference>
<dbReference type="CDD" id="cd07984">
    <property type="entry name" value="LPLAT_LABLAT-like"/>
    <property type="match status" value="1"/>
</dbReference>
<evidence type="ECO:0000256" key="2">
    <source>
        <dbReference type="ARBA" id="ARBA00022475"/>
    </source>
</evidence>
<evidence type="ECO:0000256" key="1">
    <source>
        <dbReference type="ARBA" id="ARBA00004533"/>
    </source>
</evidence>